<organism evidence="1 2">
    <name type="scientific">Burkholderia savannae</name>
    <dbReference type="NCBI Taxonomy" id="1637837"/>
    <lineage>
        <taxon>Bacteria</taxon>
        <taxon>Pseudomonadati</taxon>
        <taxon>Pseudomonadota</taxon>
        <taxon>Betaproteobacteria</taxon>
        <taxon>Burkholderiales</taxon>
        <taxon>Burkholderiaceae</taxon>
        <taxon>Burkholderia</taxon>
        <taxon>pseudomallei group</taxon>
    </lineage>
</organism>
<proteinExistence type="predicted"/>
<dbReference type="RefSeq" id="WP_060822607.1">
    <property type="nucleotide sequence ID" value="NZ_LNJQ01000004.1"/>
</dbReference>
<dbReference type="EMBL" id="LNJQ01000004">
    <property type="protein sequence ID" value="KWZ37513.1"/>
    <property type="molecule type" value="Genomic_DNA"/>
</dbReference>
<evidence type="ECO:0000313" key="2">
    <source>
        <dbReference type="Proteomes" id="UP000070255"/>
    </source>
</evidence>
<protein>
    <submittedName>
        <fullName evidence="1">Uncharacterized protein</fullName>
    </submittedName>
</protein>
<evidence type="ECO:0000313" key="1">
    <source>
        <dbReference type="EMBL" id="KWZ37513.1"/>
    </source>
</evidence>
<accession>A0ABR5T2Q0</accession>
<comment type="caution">
    <text evidence="1">The sequence shown here is derived from an EMBL/GenBank/DDBJ whole genome shotgun (WGS) entry which is preliminary data.</text>
</comment>
<gene>
    <name evidence="1" type="ORF">WS72_21305</name>
</gene>
<reference evidence="1 2" key="1">
    <citation type="submission" date="2015-11" db="EMBL/GenBank/DDBJ databases">
        <authorList>
            <person name="Sahl J."/>
            <person name="Wagner D."/>
            <person name="Keim P."/>
        </authorList>
    </citation>
    <scope>NUCLEOTIDE SEQUENCE [LARGE SCALE GENOMIC DNA]</scope>
    <source>
        <strain evidence="1 2">BDU18</strain>
    </source>
</reference>
<dbReference type="Proteomes" id="UP000070255">
    <property type="component" value="Unassembled WGS sequence"/>
</dbReference>
<keyword evidence="2" id="KW-1185">Reference proteome</keyword>
<name>A0ABR5T2Q0_9BURK</name>
<sequence length="145" mass="16435">MSQIKIHVDQRTLAFYGVSHAAFEKRLRDALSFTKSMGWEIDVVPGARNTDHVQYEEAWTTVSADEVAPSDFEELMRGIRRAWEGMPKTFSQSGVQYRILPAADGDCAVIDEARPDAPIFTGAWYVVVRFLRLNFSRFASQADSR</sequence>